<dbReference type="STRING" id="413434.SAMN04488132_11256"/>
<name>A0A1T4RGR9_9BACT</name>
<feature type="domain" description="PAS" evidence="7">
    <location>
        <begin position="265"/>
        <end position="338"/>
    </location>
</feature>
<dbReference type="SUPFAM" id="SSF55785">
    <property type="entry name" value="PYP-like sensor domain (PAS domain)"/>
    <property type="match status" value="3"/>
</dbReference>
<feature type="domain" description="PAC" evidence="8">
    <location>
        <begin position="86"/>
        <end position="138"/>
    </location>
</feature>
<evidence type="ECO:0000256" key="5">
    <source>
        <dbReference type="ARBA" id="ARBA00022777"/>
    </source>
</evidence>
<dbReference type="SMART" id="SM00091">
    <property type="entry name" value="PAS"/>
    <property type="match status" value="3"/>
</dbReference>
<evidence type="ECO:0000259" key="6">
    <source>
        <dbReference type="PROSITE" id="PS50109"/>
    </source>
</evidence>
<dbReference type="Pfam" id="PF13426">
    <property type="entry name" value="PAS_9"/>
    <property type="match status" value="1"/>
</dbReference>
<proteinExistence type="predicted"/>
<dbReference type="PANTHER" id="PTHR43304">
    <property type="entry name" value="PHYTOCHROME-LIKE PROTEIN CPH1"/>
    <property type="match status" value="1"/>
</dbReference>
<evidence type="ECO:0000259" key="8">
    <source>
        <dbReference type="PROSITE" id="PS50113"/>
    </source>
</evidence>
<dbReference type="PROSITE" id="PS50109">
    <property type="entry name" value="HIS_KIN"/>
    <property type="match status" value="1"/>
</dbReference>
<feature type="domain" description="PAC" evidence="8">
    <location>
        <begin position="343"/>
        <end position="395"/>
    </location>
</feature>
<dbReference type="EC" id="2.7.13.3" evidence="2"/>
<feature type="domain" description="PAS" evidence="7">
    <location>
        <begin position="15"/>
        <end position="57"/>
    </location>
</feature>
<dbReference type="InterPro" id="IPR035965">
    <property type="entry name" value="PAS-like_dom_sf"/>
</dbReference>
<dbReference type="SMART" id="SM00388">
    <property type="entry name" value="HisKA"/>
    <property type="match status" value="1"/>
</dbReference>
<dbReference type="PROSITE" id="PS50112">
    <property type="entry name" value="PAS"/>
    <property type="match status" value="3"/>
</dbReference>
<organism evidence="9 10">
    <name type="scientific">Sediminibacterium ginsengisoli</name>
    <dbReference type="NCBI Taxonomy" id="413434"/>
    <lineage>
        <taxon>Bacteria</taxon>
        <taxon>Pseudomonadati</taxon>
        <taxon>Bacteroidota</taxon>
        <taxon>Chitinophagia</taxon>
        <taxon>Chitinophagales</taxon>
        <taxon>Chitinophagaceae</taxon>
        <taxon>Sediminibacterium</taxon>
    </lineage>
</organism>
<dbReference type="InterPro" id="IPR001610">
    <property type="entry name" value="PAC"/>
</dbReference>
<evidence type="ECO:0000259" key="7">
    <source>
        <dbReference type="PROSITE" id="PS50112"/>
    </source>
</evidence>
<keyword evidence="5" id="KW-0418">Kinase</keyword>
<feature type="domain" description="PAC" evidence="8">
    <location>
        <begin position="213"/>
        <end position="264"/>
    </location>
</feature>
<feature type="domain" description="PAS" evidence="7">
    <location>
        <begin position="139"/>
        <end position="209"/>
    </location>
</feature>
<dbReference type="InterPro" id="IPR003661">
    <property type="entry name" value="HisK_dim/P_dom"/>
</dbReference>
<dbReference type="SMART" id="SM00086">
    <property type="entry name" value="PAC"/>
    <property type="match status" value="3"/>
</dbReference>
<dbReference type="InterPro" id="IPR000700">
    <property type="entry name" value="PAS-assoc_C"/>
</dbReference>
<evidence type="ECO:0000256" key="4">
    <source>
        <dbReference type="ARBA" id="ARBA00022679"/>
    </source>
</evidence>
<dbReference type="PRINTS" id="PR00344">
    <property type="entry name" value="BCTRLSENSOR"/>
</dbReference>
<evidence type="ECO:0000313" key="10">
    <source>
        <dbReference type="Proteomes" id="UP000190888"/>
    </source>
</evidence>
<comment type="catalytic activity">
    <reaction evidence="1">
        <text>ATP + protein L-histidine = ADP + protein N-phospho-L-histidine.</text>
        <dbReference type="EC" id="2.7.13.3"/>
    </reaction>
</comment>
<evidence type="ECO:0000256" key="1">
    <source>
        <dbReference type="ARBA" id="ARBA00000085"/>
    </source>
</evidence>
<dbReference type="Pfam" id="PF02518">
    <property type="entry name" value="HATPase_c"/>
    <property type="match status" value="1"/>
</dbReference>
<dbReference type="SMART" id="SM00387">
    <property type="entry name" value="HATPase_c"/>
    <property type="match status" value="1"/>
</dbReference>
<evidence type="ECO:0000313" key="9">
    <source>
        <dbReference type="EMBL" id="SKA15133.1"/>
    </source>
</evidence>
<dbReference type="Gene3D" id="1.10.287.130">
    <property type="match status" value="1"/>
</dbReference>
<dbReference type="PANTHER" id="PTHR43304:SF1">
    <property type="entry name" value="PAC DOMAIN-CONTAINING PROTEIN"/>
    <property type="match status" value="1"/>
</dbReference>
<dbReference type="Gene3D" id="2.10.70.100">
    <property type="match status" value="1"/>
</dbReference>
<feature type="domain" description="Histidine kinase" evidence="6">
    <location>
        <begin position="420"/>
        <end position="633"/>
    </location>
</feature>
<dbReference type="InterPro" id="IPR036097">
    <property type="entry name" value="HisK_dim/P_sf"/>
</dbReference>
<dbReference type="NCBIfam" id="TIGR00229">
    <property type="entry name" value="sensory_box"/>
    <property type="match status" value="3"/>
</dbReference>
<keyword evidence="10" id="KW-1185">Reference proteome</keyword>
<dbReference type="Pfam" id="PF08447">
    <property type="entry name" value="PAS_3"/>
    <property type="match status" value="2"/>
</dbReference>
<protein>
    <recommendedName>
        <fullName evidence="2">histidine kinase</fullName>
        <ecNumber evidence="2">2.7.13.3</ecNumber>
    </recommendedName>
</protein>
<dbReference type="SUPFAM" id="SSF55874">
    <property type="entry name" value="ATPase domain of HSP90 chaperone/DNA topoisomerase II/histidine kinase"/>
    <property type="match status" value="1"/>
</dbReference>
<dbReference type="EMBL" id="FUWH01000012">
    <property type="protein sequence ID" value="SKA15133.1"/>
    <property type="molecule type" value="Genomic_DNA"/>
</dbReference>
<dbReference type="Gene3D" id="3.30.450.20">
    <property type="entry name" value="PAS domain"/>
    <property type="match status" value="3"/>
</dbReference>
<evidence type="ECO:0000256" key="3">
    <source>
        <dbReference type="ARBA" id="ARBA00022553"/>
    </source>
</evidence>
<gene>
    <name evidence="9" type="ORF">SAMN04488132_11256</name>
</gene>
<dbReference type="GO" id="GO:0000155">
    <property type="term" value="F:phosphorelay sensor kinase activity"/>
    <property type="evidence" value="ECO:0007669"/>
    <property type="project" value="InterPro"/>
</dbReference>
<dbReference type="InterPro" id="IPR005467">
    <property type="entry name" value="His_kinase_dom"/>
</dbReference>
<dbReference type="InterPro" id="IPR036890">
    <property type="entry name" value="HATPase_C_sf"/>
</dbReference>
<dbReference type="InterPro" id="IPR004358">
    <property type="entry name" value="Sig_transdc_His_kin-like_C"/>
</dbReference>
<accession>A0A1T4RGR9</accession>
<dbReference type="InterPro" id="IPR052162">
    <property type="entry name" value="Sensor_kinase/Photoreceptor"/>
</dbReference>
<dbReference type="InterPro" id="IPR000014">
    <property type="entry name" value="PAS"/>
</dbReference>
<keyword evidence="4" id="KW-0808">Transferase</keyword>
<dbReference type="Proteomes" id="UP000190888">
    <property type="component" value="Unassembled WGS sequence"/>
</dbReference>
<dbReference type="SUPFAM" id="SSF47384">
    <property type="entry name" value="Homodimeric domain of signal transducing histidine kinase"/>
    <property type="match status" value="1"/>
</dbReference>
<evidence type="ECO:0000256" key="2">
    <source>
        <dbReference type="ARBA" id="ARBA00012438"/>
    </source>
</evidence>
<dbReference type="Gene3D" id="3.30.565.10">
    <property type="entry name" value="Histidine kinase-like ATPase, C-terminal domain"/>
    <property type="match status" value="1"/>
</dbReference>
<dbReference type="AlphaFoldDB" id="A0A1T4RGR9"/>
<dbReference type="FunFam" id="3.30.565.10:FF:000006">
    <property type="entry name" value="Sensor histidine kinase WalK"/>
    <property type="match status" value="1"/>
</dbReference>
<sequence length="633" mass="72235">MELVTACNTDSSMEIASVYQLLIENAMDAFFIAGPNGSILEANRAACDMFGYTEEEMKRIGWDKIIDYTAETLERLRAERKRTGKIKGELTGIRKNGKYFPVSFSSVILSGTSDEDQVVSVVIRDITERKQLEAELHANEQRFRALVENSMDMIMQVNAEREITYVSPATCRIMGMDAAELTGKRMKDLMHEEDVQRLLPGFERFLSEPGTTISSEYRVKIKDGSYLWVEGSVTNLLHLKGLESLVINQRDISEKKQREQELLKSNERFHYAAKATNDAIWDWDVESGTILRIGDGLKNLFGYDPVVASANPNFWTDSIHPDDLSRVLEKRNKVLYHSPNLYWDDEYRVVKADGKYAYIYDKGYIIRNPEGKPIRVIGATQNVSPRREAEALLLELNNRLKRRAEELAASNIELERFAYVASHDLQEPLRMVSSFLQLFKKKYHNQIDETADQYIHFAIDGAERMRKLILDLLEYSRVGSNREGFEETDLNKLLSEMVAFFNRLISDTGAVINIGPMPEIWANRTQISQLFQNLVGNAIKYSGDKTPEISISYTDEPEKYIFHVQDNGIGIDPVNFNKIFVIFQRLHSKRDYSGTGIGLAICKKIVEKHGGTIWVESEPGKGSRFSFSISKTL</sequence>
<reference evidence="9 10" key="1">
    <citation type="submission" date="2017-02" db="EMBL/GenBank/DDBJ databases">
        <authorList>
            <person name="Peterson S.W."/>
        </authorList>
    </citation>
    <scope>NUCLEOTIDE SEQUENCE [LARGE SCALE GENOMIC DNA]</scope>
    <source>
        <strain evidence="9 10">DSM 22335</strain>
    </source>
</reference>
<dbReference type="PROSITE" id="PS50113">
    <property type="entry name" value="PAC"/>
    <property type="match status" value="3"/>
</dbReference>
<dbReference type="InterPro" id="IPR003594">
    <property type="entry name" value="HATPase_dom"/>
</dbReference>
<dbReference type="Pfam" id="PF00512">
    <property type="entry name" value="HisKA"/>
    <property type="match status" value="1"/>
</dbReference>
<dbReference type="CDD" id="cd00130">
    <property type="entry name" value="PAS"/>
    <property type="match status" value="3"/>
</dbReference>
<dbReference type="InterPro" id="IPR013655">
    <property type="entry name" value="PAS_fold_3"/>
</dbReference>
<keyword evidence="3" id="KW-0597">Phosphoprotein</keyword>
<dbReference type="CDD" id="cd00082">
    <property type="entry name" value="HisKA"/>
    <property type="match status" value="1"/>
</dbReference>